<evidence type="ECO:0000313" key="5">
    <source>
        <dbReference type="Proteomes" id="UP000759537"/>
    </source>
</evidence>
<organism evidence="4 5">
    <name type="scientific">Russula ochroleuca</name>
    <dbReference type="NCBI Taxonomy" id="152965"/>
    <lineage>
        <taxon>Eukaryota</taxon>
        <taxon>Fungi</taxon>
        <taxon>Dikarya</taxon>
        <taxon>Basidiomycota</taxon>
        <taxon>Agaricomycotina</taxon>
        <taxon>Agaricomycetes</taxon>
        <taxon>Russulales</taxon>
        <taxon>Russulaceae</taxon>
        <taxon>Russula</taxon>
    </lineage>
</organism>
<feature type="compositionally biased region" description="Low complexity" evidence="1">
    <location>
        <begin position="235"/>
        <end position="313"/>
    </location>
</feature>
<feature type="chain" id="PRO_5040113861" evidence="3">
    <location>
        <begin position="26"/>
        <end position="834"/>
    </location>
</feature>
<feature type="compositionally biased region" description="Low complexity" evidence="1">
    <location>
        <begin position="374"/>
        <end position="447"/>
    </location>
</feature>
<reference evidence="4" key="2">
    <citation type="journal article" date="2020" name="Nat. Commun.">
        <title>Large-scale genome sequencing of mycorrhizal fungi provides insights into the early evolution of symbiotic traits.</title>
        <authorList>
            <person name="Miyauchi S."/>
            <person name="Kiss E."/>
            <person name="Kuo A."/>
            <person name="Drula E."/>
            <person name="Kohler A."/>
            <person name="Sanchez-Garcia M."/>
            <person name="Morin E."/>
            <person name="Andreopoulos B."/>
            <person name="Barry K.W."/>
            <person name="Bonito G."/>
            <person name="Buee M."/>
            <person name="Carver A."/>
            <person name="Chen C."/>
            <person name="Cichocki N."/>
            <person name="Clum A."/>
            <person name="Culley D."/>
            <person name="Crous P.W."/>
            <person name="Fauchery L."/>
            <person name="Girlanda M."/>
            <person name="Hayes R.D."/>
            <person name="Keri Z."/>
            <person name="LaButti K."/>
            <person name="Lipzen A."/>
            <person name="Lombard V."/>
            <person name="Magnuson J."/>
            <person name="Maillard F."/>
            <person name="Murat C."/>
            <person name="Nolan M."/>
            <person name="Ohm R.A."/>
            <person name="Pangilinan J."/>
            <person name="Pereira M.F."/>
            <person name="Perotto S."/>
            <person name="Peter M."/>
            <person name="Pfister S."/>
            <person name="Riley R."/>
            <person name="Sitrit Y."/>
            <person name="Stielow J.B."/>
            <person name="Szollosi G."/>
            <person name="Zifcakova L."/>
            <person name="Stursova M."/>
            <person name="Spatafora J.W."/>
            <person name="Tedersoo L."/>
            <person name="Vaario L.M."/>
            <person name="Yamada A."/>
            <person name="Yan M."/>
            <person name="Wang P."/>
            <person name="Xu J."/>
            <person name="Bruns T."/>
            <person name="Baldrian P."/>
            <person name="Vilgalys R."/>
            <person name="Dunand C."/>
            <person name="Henrissat B."/>
            <person name="Grigoriev I.V."/>
            <person name="Hibbett D."/>
            <person name="Nagy L.G."/>
            <person name="Martin F.M."/>
        </authorList>
    </citation>
    <scope>NUCLEOTIDE SEQUENCE</scope>
    <source>
        <strain evidence="4">Prilba</strain>
    </source>
</reference>
<dbReference type="GO" id="GO:0007232">
    <property type="term" value="P:osmosensory signaling pathway via Sho1 osmosensor"/>
    <property type="evidence" value="ECO:0007669"/>
    <property type="project" value="InterPro"/>
</dbReference>
<feature type="compositionally biased region" description="Polar residues" evidence="1">
    <location>
        <begin position="454"/>
        <end position="465"/>
    </location>
</feature>
<keyword evidence="5" id="KW-1185">Reference proteome</keyword>
<dbReference type="GO" id="GO:0009986">
    <property type="term" value="C:cell surface"/>
    <property type="evidence" value="ECO:0007669"/>
    <property type="project" value="TreeGrafter"/>
</dbReference>
<dbReference type="GO" id="GO:0005034">
    <property type="term" value="F:osmosensor activity"/>
    <property type="evidence" value="ECO:0007669"/>
    <property type="project" value="InterPro"/>
</dbReference>
<feature type="region of interest" description="Disordered" evidence="1">
    <location>
        <begin position="732"/>
        <end position="758"/>
    </location>
</feature>
<dbReference type="GO" id="GO:0001402">
    <property type="term" value="P:signal transduction involved in filamentous growth"/>
    <property type="evidence" value="ECO:0007669"/>
    <property type="project" value="TreeGrafter"/>
</dbReference>
<accession>A0A9P5T6D1</accession>
<dbReference type="GO" id="GO:0030427">
    <property type="term" value="C:site of polarized growth"/>
    <property type="evidence" value="ECO:0007669"/>
    <property type="project" value="TreeGrafter"/>
</dbReference>
<reference evidence="4" key="1">
    <citation type="submission" date="2019-10" db="EMBL/GenBank/DDBJ databases">
        <authorList>
            <consortium name="DOE Joint Genome Institute"/>
            <person name="Kuo A."/>
            <person name="Miyauchi S."/>
            <person name="Kiss E."/>
            <person name="Drula E."/>
            <person name="Kohler A."/>
            <person name="Sanchez-Garcia M."/>
            <person name="Andreopoulos B."/>
            <person name="Barry K.W."/>
            <person name="Bonito G."/>
            <person name="Buee M."/>
            <person name="Carver A."/>
            <person name="Chen C."/>
            <person name="Cichocki N."/>
            <person name="Clum A."/>
            <person name="Culley D."/>
            <person name="Crous P.W."/>
            <person name="Fauchery L."/>
            <person name="Girlanda M."/>
            <person name="Hayes R."/>
            <person name="Keri Z."/>
            <person name="LaButti K."/>
            <person name="Lipzen A."/>
            <person name="Lombard V."/>
            <person name="Magnuson J."/>
            <person name="Maillard F."/>
            <person name="Morin E."/>
            <person name="Murat C."/>
            <person name="Nolan M."/>
            <person name="Ohm R."/>
            <person name="Pangilinan J."/>
            <person name="Pereira M."/>
            <person name="Perotto S."/>
            <person name="Peter M."/>
            <person name="Riley R."/>
            <person name="Sitrit Y."/>
            <person name="Stielow B."/>
            <person name="Szollosi G."/>
            <person name="Zifcakova L."/>
            <person name="Stursova M."/>
            <person name="Spatafora J.W."/>
            <person name="Tedersoo L."/>
            <person name="Vaario L.-M."/>
            <person name="Yamada A."/>
            <person name="Yan M."/>
            <person name="Wang P."/>
            <person name="Xu J."/>
            <person name="Bruns T."/>
            <person name="Baldrian P."/>
            <person name="Vilgalys R."/>
            <person name="Henrissat B."/>
            <person name="Grigoriev I.V."/>
            <person name="Hibbett D."/>
            <person name="Nagy L.G."/>
            <person name="Martin F.M."/>
        </authorList>
    </citation>
    <scope>NUCLEOTIDE SEQUENCE</scope>
    <source>
        <strain evidence="4">Prilba</strain>
    </source>
</reference>
<dbReference type="InterPro" id="IPR039295">
    <property type="entry name" value="MSB2"/>
</dbReference>
<feature type="compositionally biased region" description="Low complexity" evidence="1">
    <location>
        <begin position="53"/>
        <end position="81"/>
    </location>
</feature>
<feature type="signal peptide" evidence="3">
    <location>
        <begin position="1"/>
        <end position="25"/>
    </location>
</feature>
<dbReference type="PANTHER" id="PTHR35778:SF1">
    <property type="entry name" value="SIGNALING MUCIN HKR1-RELATED"/>
    <property type="match status" value="1"/>
</dbReference>
<keyword evidence="2" id="KW-0812">Transmembrane</keyword>
<feature type="compositionally biased region" description="Low complexity" evidence="1">
    <location>
        <begin position="191"/>
        <end position="227"/>
    </location>
</feature>
<keyword evidence="2" id="KW-0472">Membrane</keyword>
<evidence type="ECO:0000256" key="3">
    <source>
        <dbReference type="SAM" id="SignalP"/>
    </source>
</evidence>
<gene>
    <name evidence="4" type="ORF">DFH94DRAFT_75843</name>
</gene>
<feature type="compositionally biased region" description="Low complexity" evidence="1">
    <location>
        <begin position="92"/>
        <end position="105"/>
    </location>
</feature>
<evidence type="ECO:0000256" key="1">
    <source>
        <dbReference type="SAM" id="MobiDB-lite"/>
    </source>
</evidence>
<feature type="transmembrane region" description="Helical" evidence="2">
    <location>
        <begin position="698"/>
        <end position="721"/>
    </location>
</feature>
<feature type="compositionally biased region" description="Polar residues" evidence="1">
    <location>
        <begin position="508"/>
        <end position="524"/>
    </location>
</feature>
<evidence type="ECO:0000313" key="4">
    <source>
        <dbReference type="EMBL" id="KAF8477979.1"/>
    </source>
</evidence>
<feature type="compositionally biased region" description="Low complexity" evidence="1">
    <location>
        <begin position="466"/>
        <end position="480"/>
    </location>
</feature>
<dbReference type="AlphaFoldDB" id="A0A9P5T6D1"/>
<feature type="compositionally biased region" description="Basic and acidic residues" evidence="1">
    <location>
        <begin position="742"/>
        <end position="751"/>
    </location>
</feature>
<dbReference type="GO" id="GO:0005576">
    <property type="term" value="C:extracellular region"/>
    <property type="evidence" value="ECO:0007669"/>
    <property type="project" value="TreeGrafter"/>
</dbReference>
<proteinExistence type="predicted"/>
<feature type="region of interest" description="Disordered" evidence="1">
    <location>
        <begin position="499"/>
        <end position="524"/>
    </location>
</feature>
<protein>
    <submittedName>
        <fullName evidence="4">Uncharacterized protein</fullName>
    </submittedName>
</protein>
<dbReference type="OrthoDB" id="3366093at2759"/>
<evidence type="ECO:0000256" key="2">
    <source>
        <dbReference type="SAM" id="Phobius"/>
    </source>
</evidence>
<dbReference type="GO" id="GO:0030010">
    <property type="term" value="P:establishment of cell polarity"/>
    <property type="evidence" value="ECO:0007669"/>
    <property type="project" value="TreeGrafter"/>
</dbReference>
<dbReference type="EMBL" id="WHVB01000012">
    <property type="protein sequence ID" value="KAF8477979.1"/>
    <property type="molecule type" value="Genomic_DNA"/>
</dbReference>
<dbReference type="Proteomes" id="UP000759537">
    <property type="component" value="Unassembled WGS sequence"/>
</dbReference>
<dbReference type="GO" id="GO:0006972">
    <property type="term" value="P:hyperosmotic response"/>
    <property type="evidence" value="ECO:0007669"/>
    <property type="project" value="TreeGrafter"/>
</dbReference>
<keyword evidence="3" id="KW-0732">Signal</keyword>
<feature type="compositionally biased region" description="Low complexity" evidence="1">
    <location>
        <begin position="334"/>
        <end position="367"/>
    </location>
</feature>
<feature type="region of interest" description="Disordered" evidence="1">
    <location>
        <begin position="672"/>
        <end position="693"/>
    </location>
</feature>
<dbReference type="PANTHER" id="PTHR35778">
    <property type="entry name" value="SIGNALING MUCIN HKR1-RELATED"/>
    <property type="match status" value="1"/>
</dbReference>
<dbReference type="PRINTS" id="PR01217">
    <property type="entry name" value="PRICHEXTENSN"/>
</dbReference>
<dbReference type="GO" id="GO:0031505">
    <property type="term" value="P:fungal-type cell wall organization"/>
    <property type="evidence" value="ECO:0007669"/>
    <property type="project" value="TreeGrafter"/>
</dbReference>
<feature type="compositionally biased region" description="Pro residues" evidence="1">
    <location>
        <begin position="106"/>
        <end position="116"/>
    </location>
</feature>
<dbReference type="GO" id="GO:0005886">
    <property type="term" value="C:plasma membrane"/>
    <property type="evidence" value="ECO:0007669"/>
    <property type="project" value="InterPro"/>
</dbReference>
<comment type="caution">
    <text evidence="4">The sequence shown here is derived from an EMBL/GenBank/DDBJ whole genome shotgun (WGS) entry which is preliminary data.</text>
</comment>
<name>A0A9P5T6D1_9AGAM</name>
<keyword evidence="2" id="KW-1133">Transmembrane helix</keyword>
<feature type="region of interest" description="Disordered" evidence="1">
    <location>
        <begin position="53"/>
        <end position="480"/>
    </location>
</feature>
<feature type="compositionally biased region" description="Low complexity" evidence="1">
    <location>
        <begin position="117"/>
        <end position="175"/>
    </location>
</feature>
<sequence>MSLQYKVYFFALLFSLFFFPHAVHGRHRTFGHHNQHVHRQADIPAVDNLLSASLGLGQSSDPGGNSTPATTGPTTTTTPSSLDSPDAFSVLSSGSSSSPSQTSNSPSPPTSSPSSPPSTSDSPSTSPPSTSDSSSTSPPSTSNSPSTSPPTSDSTPTSSPAITSPQSSQPSSSPTVTCPLGVDVFGQCILPTTSSGSPPASSASTDVPSTSVPSSQPQTPTSLTSSSNIPPYLPPLLSNTPTSSPPLSSNTPASSPPSSSSDTPISLPLSPSIPVSLPPSSSNTPISSPPLSASSPALTDSSSGNQPSSVSPTPSSPTPIDPCGPVGWVLGLCTTSSGTPISASIPSPGSAQQFSTSNPSSPTSQPFLPSSIGSYSQSPPLSAPSSSNQGASSSSGPPLSLPSTPSSSQGGSTSITGSFSQFASGTAAESSTTSSGTNSGSLTTPSSRPVISFPTDTTSSGEQTASVQSTSSSPPASYPPNSQFSYVTITSLLGISSQSSSIPPTLTNPDAPTTTFSLPGTSNSATSLPTSALLPANLPARIYPPGQSSDDSPSGSVLCSILFSNFLPWDFVAQNTQSQGQIFAWIPFIIAQALNIPPTDTPAFALQVFVPSAYQGPADADDLLTEYLFYLQSDLVPELANQIKVESSPFYSIGEPYKELADQVDPAFALTSVPNPNAVPGSPSTASSRGNKSRTDTIIGVVSALGGLALIILGILIFNGVKRSRQLRHLRLSDPNLPNDPYPDRTGRDFDQDSVGGPRRRSFYFAEDSLRGESHTVEQSTVSMAQAQTQYAVQPESQIQYIPRTSPENIRERRAPVVPGAISAPILTQSSLNW</sequence>